<name>A0AAV7NI57_PLEWA</name>
<comment type="caution">
    <text evidence="2">The sequence shown here is derived from an EMBL/GenBank/DDBJ whole genome shotgun (WGS) entry which is preliminary data.</text>
</comment>
<dbReference type="Proteomes" id="UP001066276">
    <property type="component" value="Chromosome 8"/>
</dbReference>
<keyword evidence="3" id="KW-1185">Reference proteome</keyword>
<proteinExistence type="predicted"/>
<feature type="region of interest" description="Disordered" evidence="1">
    <location>
        <begin position="33"/>
        <end position="67"/>
    </location>
</feature>
<evidence type="ECO:0000313" key="3">
    <source>
        <dbReference type="Proteomes" id="UP001066276"/>
    </source>
</evidence>
<evidence type="ECO:0008006" key="4">
    <source>
        <dbReference type="Google" id="ProtNLM"/>
    </source>
</evidence>
<gene>
    <name evidence="2" type="ORF">NDU88_003064</name>
</gene>
<evidence type="ECO:0000313" key="2">
    <source>
        <dbReference type="EMBL" id="KAJ1114834.1"/>
    </source>
</evidence>
<protein>
    <recommendedName>
        <fullName evidence="4">Prolactin receptor</fullName>
    </recommendedName>
</protein>
<evidence type="ECO:0000256" key="1">
    <source>
        <dbReference type="SAM" id="MobiDB-lite"/>
    </source>
</evidence>
<reference evidence="2" key="1">
    <citation type="journal article" date="2022" name="bioRxiv">
        <title>Sequencing and chromosome-scale assembly of the giantPleurodeles waltlgenome.</title>
        <authorList>
            <person name="Brown T."/>
            <person name="Elewa A."/>
            <person name="Iarovenko S."/>
            <person name="Subramanian E."/>
            <person name="Araus A.J."/>
            <person name="Petzold A."/>
            <person name="Susuki M."/>
            <person name="Suzuki K.-i.T."/>
            <person name="Hayashi T."/>
            <person name="Toyoda A."/>
            <person name="Oliveira C."/>
            <person name="Osipova E."/>
            <person name="Leigh N.D."/>
            <person name="Simon A."/>
            <person name="Yun M.H."/>
        </authorList>
    </citation>
    <scope>NUCLEOTIDE SEQUENCE</scope>
    <source>
        <strain evidence="2">20211129_DDA</strain>
        <tissue evidence="2">Liver</tissue>
    </source>
</reference>
<dbReference type="AlphaFoldDB" id="A0AAV7NI57"/>
<accession>A0AAV7NI57</accession>
<organism evidence="2 3">
    <name type="scientific">Pleurodeles waltl</name>
    <name type="common">Iberian ribbed newt</name>
    <dbReference type="NCBI Taxonomy" id="8319"/>
    <lineage>
        <taxon>Eukaryota</taxon>
        <taxon>Metazoa</taxon>
        <taxon>Chordata</taxon>
        <taxon>Craniata</taxon>
        <taxon>Vertebrata</taxon>
        <taxon>Euteleostomi</taxon>
        <taxon>Amphibia</taxon>
        <taxon>Batrachia</taxon>
        <taxon>Caudata</taxon>
        <taxon>Salamandroidea</taxon>
        <taxon>Salamandridae</taxon>
        <taxon>Pleurodelinae</taxon>
        <taxon>Pleurodeles</taxon>
    </lineage>
</organism>
<dbReference type="EMBL" id="JANPWB010000012">
    <property type="protein sequence ID" value="KAJ1114834.1"/>
    <property type="molecule type" value="Genomic_DNA"/>
</dbReference>
<sequence length="67" mass="7541">MSVEEGAGRFSNDPCREDKDSVCKMEEFAVNVRQVESSEREPKLHPEDGGTRRQAEEASPGDTEMRI</sequence>
<feature type="compositionally biased region" description="Basic and acidic residues" evidence="1">
    <location>
        <begin position="36"/>
        <end position="56"/>
    </location>
</feature>
<feature type="region of interest" description="Disordered" evidence="1">
    <location>
        <begin position="1"/>
        <end position="21"/>
    </location>
</feature>